<evidence type="ECO:0000313" key="4">
    <source>
        <dbReference type="Proteomes" id="UP001266305"/>
    </source>
</evidence>
<reference evidence="3 4" key="1">
    <citation type="submission" date="2023-05" db="EMBL/GenBank/DDBJ databases">
        <title>B98-5 Cell Line De Novo Hybrid Assembly: An Optical Mapping Approach.</title>
        <authorList>
            <person name="Kananen K."/>
            <person name="Auerbach J.A."/>
            <person name="Kautto E."/>
            <person name="Blachly J.S."/>
        </authorList>
    </citation>
    <scope>NUCLEOTIDE SEQUENCE [LARGE SCALE GENOMIC DNA]</scope>
    <source>
        <strain evidence="3">B95-8</strain>
        <tissue evidence="3">Cell line</tissue>
    </source>
</reference>
<keyword evidence="1" id="KW-0472">Membrane</keyword>
<sequence length="473" mass="52782">MATQQTLHGLQPFTNYSIGVEACTCFNCCSKGPTVELRTHPAPPSGLSSPQIETLASRTASFQWSPPMFPNGVIHSQIETKYMGLEQKASLVGLQPYTTYKLRVVAHNEVGSTASEWISFTTQKELPQYRAPFSVDSNLSVLCVNWSATFLLNGPLKEYVLTDGGRRVYSGFDTTLYIPRTADKSLVLTTPGDKKGTRSKSKEFYSELWFIVLMAMLGLILLAIFLSLILQRRIHKEPYIRERPPLVPLQKRMSPLNVYPPGENHMDSAMNEHWLSPNTVGSEHNSRSVGSTEGQWASEVHVGDYERHCQKLAKLKRAQFAFKEQNEVLVGDYGLHVDSDGKESTQFDSVADIADVSSNVTLKSYTMHFEGLADTKIPRSGTPLSIRSNRSACVLRIPSQSQTSLTYSQGSLHRSVSQLMDIQDKKVLMDDSLWEAIMGHNSGLYVDEEDLMNAIKGFSSVTKEHTTFTDTHL</sequence>
<dbReference type="PROSITE" id="PS50853">
    <property type="entry name" value="FN3"/>
    <property type="match status" value="2"/>
</dbReference>
<dbReference type="PANTHER" id="PTHR46957">
    <property type="entry name" value="CYTOKINE RECEPTOR"/>
    <property type="match status" value="1"/>
</dbReference>
<feature type="domain" description="Fibronectin type-III" evidence="2">
    <location>
        <begin position="43"/>
        <end position="125"/>
    </location>
</feature>
<dbReference type="InterPro" id="IPR013783">
    <property type="entry name" value="Ig-like_fold"/>
</dbReference>
<dbReference type="SMART" id="SM00060">
    <property type="entry name" value="FN3"/>
    <property type="match status" value="1"/>
</dbReference>
<dbReference type="Proteomes" id="UP001266305">
    <property type="component" value="Unassembled WGS sequence"/>
</dbReference>
<keyword evidence="4" id="KW-1185">Reference proteome</keyword>
<gene>
    <name evidence="3" type="primary">USH2A_1</name>
    <name evidence="3" type="ORF">P7K49_035962</name>
</gene>
<dbReference type="InterPro" id="IPR036116">
    <property type="entry name" value="FN3_sf"/>
</dbReference>
<dbReference type="SUPFAM" id="SSF49265">
    <property type="entry name" value="Fibronectin type III"/>
    <property type="match status" value="1"/>
</dbReference>
<dbReference type="PANTHER" id="PTHR46957:SF3">
    <property type="entry name" value="CYTOKINE RECEPTOR"/>
    <property type="match status" value="1"/>
</dbReference>
<evidence type="ECO:0000256" key="1">
    <source>
        <dbReference type="SAM" id="Phobius"/>
    </source>
</evidence>
<organism evidence="3 4">
    <name type="scientific">Saguinus oedipus</name>
    <name type="common">Cotton-top tamarin</name>
    <name type="synonym">Oedipomidas oedipus</name>
    <dbReference type="NCBI Taxonomy" id="9490"/>
    <lineage>
        <taxon>Eukaryota</taxon>
        <taxon>Metazoa</taxon>
        <taxon>Chordata</taxon>
        <taxon>Craniata</taxon>
        <taxon>Vertebrata</taxon>
        <taxon>Euteleostomi</taxon>
        <taxon>Mammalia</taxon>
        <taxon>Eutheria</taxon>
        <taxon>Euarchontoglires</taxon>
        <taxon>Primates</taxon>
        <taxon>Haplorrhini</taxon>
        <taxon>Platyrrhini</taxon>
        <taxon>Cebidae</taxon>
        <taxon>Callitrichinae</taxon>
        <taxon>Saguinus</taxon>
    </lineage>
</organism>
<evidence type="ECO:0000259" key="2">
    <source>
        <dbReference type="PROSITE" id="PS50853"/>
    </source>
</evidence>
<keyword evidence="1" id="KW-0812">Transmembrane</keyword>
<dbReference type="Gene3D" id="2.60.40.10">
    <property type="entry name" value="Immunoglobulins"/>
    <property type="match status" value="1"/>
</dbReference>
<comment type="caution">
    <text evidence="3">The sequence shown here is derived from an EMBL/GenBank/DDBJ whole genome shotgun (WGS) entry which is preliminary data.</text>
</comment>
<accession>A0ABQ9TP44</accession>
<evidence type="ECO:0000313" key="3">
    <source>
        <dbReference type="EMBL" id="KAK2086537.1"/>
    </source>
</evidence>
<feature type="transmembrane region" description="Helical" evidence="1">
    <location>
        <begin position="208"/>
        <end position="230"/>
    </location>
</feature>
<dbReference type="InterPro" id="IPR003961">
    <property type="entry name" value="FN3_dom"/>
</dbReference>
<proteinExistence type="predicted"/>
<protein>
    <submittedName>
        <fullName evidence="3">Usherin</fullName>
    </submittedName>
</protein>
<keyword evidence="1" id="KW-1133">Transmembrane helix</keyword>
<feature type="domain" description="Fibronectin type-III" evidence="2">
    <location>
        <begin position="1"/>
        <end position="42"/>
    </location>
</feature>
<dbReference type="EMBL" id="JASSZA010000020">
    <property type="protein sequence ID" value="KAK2086537.1"/>
    <property type="molecule type" value="Genomic_DNA"/>
</dbReference>
<dbReference type="InterPro" id="IPR050713">
    <property type="entry name" value="RTP_Phos/Ushers"/>
</dbReference>
<name>A0ABQ9TP44_SAGOE</name>
<dbReference type="CDD" id="cd00063">
    <property type="entry name" value="FN3"/>
    <property type="match status" value="1"/>
</dbReference>